<keyword evidence="3" id="KW-0808">Transferase</keyword>
<proteinExistence type="predicted"/>
<evidence type="ECO:0000313" key="4">
    <source>
        <dbReference type="Proteomes" id="UP000580839"/>
    </source>
</evidence>
<gene>
    <name evidence="3" type="ORF">HOP12_13585</name>
</gene>
<dbReference type="GO" id="GO:0016757">
    <property type="term" value="F:glycosyltransferase activity"/>
    <property type="evidence" value="ECO:0007669"/>
    <property type="project" value="InterPro"/>
</dbReference>
<dbReference type="InterPro" id="IPR028098">
    <property type="entry name" value="Glyco_trans_4-like_N"/>
</dbReference>
<reference evidence="3 4" key="1">
    <citation type="submission" date="2020-04" db="EMBL/GenBank/DDBJ databases">
        <title>Metagenomic profiling of ammonia- and methane-oxidizing microorganisms in a Dutch drinking water treatment plant.</title>
        <authorList>
            <person name="Poghosyan L."/>
            <person name="Leucker S."/>
        </authorList>
    </citation>
    <scope>NUCLEOTIDE SEQUENCE [LARGE SCALE GENOMIC DNA]</scope>
    <source>
        <strain evidence="3">S-RSF-IL-03</strain>
    </source>
</reference>
<dbReference type="EMBL" id="JABFRW010000178">
    <property type="protein sequence ID" value="NOT35173.1"/>
    <property type="molecule type" value="Genomic_DNA"/>
</dbReference>
<accession>A0A849SN02</accession>
<name>A0A849SN02_UNCEI</name>
<dbReference type="PANTHER" id="PTHR12526">
    <property type="entry name" value="GLYCOSYLTRANSFERASE"/>
    <property type="match status" value="1"/>
</dbReference>
<dbReference type="Pfam" id="PF13439">
    <property type="entry name" value="Glyco_transf_4"/>
    <property type="match status" value="1"/>
</dbReference>
<dbReference type="PANTHER" id="PTHR12526:SF635">
    <property type="entry name" value="GLYCOSYL TRANSFERASE GROUP 1"/>
    <property type="match status" value="1"/>
</dbReference>
<organism evidence="3 4">
    <name type="scientific">Eiseniibacteriota bacterium</name>
    <dbReference type="NCBI Taxonomy" id="2212470"/>
    <lineage>
        <taxon>Bacteria</taxon>
        <taxon>Candidatus Eiseniibacteriota</taxon>
    </lineage>
</organism>
<evidence type="ECO:0000313" key="3">
    <source>
        <dbReference type="EMBL" id="NOT35173.1"/>
    </source>
</evidence>
<evidence type="ECO:0000259" key="2">
    <source>
        <dbReference type="Pfam" id="PF13439"/>
    </source>
</evidence>
<dbReference type="Gene3D" id="3.40.50.2000">
    <property type="entry name" value="Glycogen Phosphorylase B"/>
    <property type="match status" value="2"/>
</dbReference>
<feature type="domain" description="Glycosyl transferase family 1" evidence="1">
    <location>
        <begin position="228"/>
        <end position="369"/>
    </location>
</feature>
<dbReference type="Proteomes" id="UP000580839">
    <property type="component" value="Unassembled WGS sequence"/>
</dbReference>
<dbReference type="SUPFAM" id="SSF53756">
    <property type="entry name" value="UDP-Glycosyltransferase/glycogen phosphorylase"/>
    <property type="match status" value="1"/>
</dbReference>
<sequence length="418" mass="45729">MRLFIVPSWYPHACFPFEGAFARDQALALGTLRPEWRVGLGLWNQGEGFVSPDHLRRSPRCLLRALARLSEPPRTTPLTANVFEFEHAALATSQRWNGGNRQALLAASRRNWQRASRDWGAIDVIHAHGSYPGGWVAMQLAREHRVPYVITEHMAPFPLAVYARRDGTLLPILAEPLANASAIVAVSGALARRIEQFGFPAPEVVPNVVDERFFAPAPAPPDTPRGFTFFLLGGMTARKGVSELLQALADLLPRLSELHRAGVRLRIGGDGPDLPRFRAEAQRLGLAERVSWLGMLAPERALEEFQRCDAFVLPSRAESFGIVYVEALACGKPVIATRCGGPDEVVDDTNGVLLPVGDAAALRDALAAFVVGARHFDPVRLRADALARFGRSAVVGRLERVYERVLASPVTRAVGRAD</sequence>
<feature type="domain" description="Glycosyltransferase subfamily 4-like N-terminal" evidence="2">
    <location>
        <begin position="96"/>
        <end position="211"/>
    </location>
</feature>
<dbReference type="AlphaFoldDB" id="A0A849SN02"/>
<comment type="caution">
    <text evidence="3">The sequence shown here is derived from an EMBL/GenBank/DDBJ whole genome shotgun (WGS) entry which is preliminary data.</text>
</comment>
<protein>
    <submittedName>
        <fullName evidence="3">Glycosyltransferase</fullName>
    </submittedName>
</protein>
<evidence type="ECO:0000259" key="1">
    <source>
        <dbReference type="Pfam" id="PF00534"/>
    </source>
</evidence>
<dbReference type="Pfam" id="PF00534">
    <property type="entry name" value="Glycos_transf_1"/>
    <property type="match status" value="1"/>
</dbReference>
<dbReference type="InterPro" id="IPR001296">
    <property type="entry name" value="Glyco_trans_1"/>
</dbReference>